<feature type="domain" description="Putative ionotropic receptor ligand binding" evidence="14">
    <location>
        <begin position="2"/>
        <end position="144"/>
    </location>
</feature>
<evidence type="ECO:0000256" key="8">
    <source>
        <dbReference type="ARBA" id="ARBA00023170"/>
    </source>
</evidence>
<sequence length="419" mass="48858">MELLENVYYRESSTVNIISTSEHSKDLVESLLREISRNMSVNVVLESPSSIQRNNRRLCNIFLFQSHEEFMKIYEKLTTDSFVFQGFYAILLTNERKVEVDEIFKSFWMKQIHNVLIFYFKDFQVKVQKFQPFNEKKCNDTKAVDVDMTEIKASFSSGLRDLKKCLIKVSAPHIPPFIMTNEKNEIVGRDIDLINVIAEVLNFKIELQYLNYSLAFGILYNNGTATGAFKDLLESKSDLIIGDYYLTQSRLNFLDASSAYFSSEIGFVIPPPMNLKPIEKLLQPFQLNFWIPLMICFCVIFFIAFVMRFVTSRYDENVMKNISLEMNLVALIFGVSYPSESRKIYLRIFLISLVIFFLVVQAAYQGSLFKFLQTNSKHKQVQSVDDMVERDYKIYSIGTTDYVATHPKIKERFEIELKL</sequence>
<dbReference type="Gene3D" id="3.40.190.10">
    <property type="entry name" value="Periplasmic binding protein-like II"/>
    <property type="match status" value="1"/>
</dbReference>
<keyword evidence="7 12" id="KW-0472">Membrane</keyword>
<evidence type="ECO:0000256" key="10">
    <source>
        <dbReference type="ARBA" id="ARBA00023286"/>
    </source>
</evidence>
<evidence type="ECO:0000256" key="3">
    <source>
        <dbReference type="ARBA" id="ARBA00022475"/>
    </source>
</evidence>
<keyword evidence="6" id="KW-0406">Ion transport</keyword>
<evidence type="ECO:0000256" key="11">
    <source>
        <dbReference type="ARBA" id="ARBA00023303"/>
    </source>
</evidence>
<gene>
    <name evidence="15" type="ORF">CLUMA_CG005593</name>
</gene>
<dbReference type="Proteomes" id="UP000183832">
    <property type="component" value="Unassembled WGS sequence"/>
</dbReference>
<keyword evidence="9" id="KW-0325">Glycoprotein</keyword>
<evidence type="ECO:0000256" key="9">
    <source>
        <dbReference type="ARBA" id="ARBA00023180"/>
    </source>
</evidence>
<evidence type="ECO:0000313" key="16">
    <source>
        <dbReference type="Proteomes" id="UP000183832"/>
    </source>
</evidence>
<evidence type="ECO:0000259" key="13">
    <source>
        <dbReference type="Pfam" id="PF10613"/>
    </source>
</evidence>
<dbReference type="PANTHER" id="PTHR42643:SF30">
    <property type="entry name" value="IONOTROPIC RECEPTOR 40A-RELATED"/>
    <property type="match status" value="1"/>
</dbReference>
<keyword evidence="3" id="KW-1003">Cell membrane</keyword>
<dbReference type="STRING" id="568069.A0A1J1HVG1"/>
<dbReference type="PANTHER" id="PTHR42643">
    <property type="entry name" value="IONOTROPIC RECEPTOR 20A-RELATED"/>
    <property type="match status" value="1"/>
</dbReference>
<dbReference type="InterPro" id="IPR052192">
    <property type="entry name" value="Insect_Ionotropic_Sensory_Rcpt"/>
</dbReference>
<evidence type="ECO:0000256" key="12">
    <source>
        <dbReference type="SAM" id="Phobius"/>
    </source>
</evidence>
<keyword evidence="5 12" id="KW-1133">Transmembrane helix</keyword>
<accession>A0A1J1HVG1</accession>
<evidence type="ECO:0000256" key="6">
    <source>
        <dbReference type="ARBA" id="ARBA00023065"/>
    </source>
</evidence>
<organism evidence="15 16">
    <name type="scientific">Clunio marinus</name>
    <dbReference type="NCBI Taxonomy" id="568069"/>
    <lineage>
        <taxon>Eukaryota</taxon>
        <taxon>Metazoa</taxon>
        <taxon>Ecdysozoa</taxon>
        <taxon>Arthropoda</taxon>
        <taxon>Hexapoda</taxon>
        <taxon>Insecta</taxon>
        <taxon>Pterygota</taxon>
        <taxon>Neoptera</taxon>
        <taxon>Endopterygota</taxon>
        <taxon>Diptera</taxon>
        <taxon>Nematocera</taxon>
        <taxon>Chironomoidea</taxon>
        <taxon>Chironomidae</taxon>
        <taxon>Clunio</taxon>
    </lineage>
</organism>
<keyword evidence="8" id="KW-0675">Receptor</keyword>
<dbReference type="OrthoDB" id="7739311at2759"/>
<dbReference type="AlphaFoldDB" id="A0A1J1HVG1"/>
<dbReference type="GO" id="GO:0005886">
    <property type="term" value="C:plasma membrane"/>
    <property type="evidence" value="ECO:0007669"/>
    <property type="project" value="UniProtKB-SubCell"/>
</dbReference>
<feature type="domain" description="Ionotropic glutamate receptor L-glutamate and glycine-binding" evidence="13">
    <location>
        <begin position="168"/>
        <end position="270"/>
    </location>
</feature>
<dbReference type="InterPro" id="IPR056198">
    <property type="entry name" value="LBD_receptor"/>
</dbReference>
<dbReference type="Gene3D" id="1.10.287.70">
    <property type="match status" value="1"/>
</dbReference>
<evidence type="ECO:0000256" key="7">
    <source>
        <dbReference type="ARBA" id="ARBA00023136"/>
    </source>
</evidence>
<protein>
    <submittedName>
        <fullName evidence="15">CLUMA_CG005593, isoform A</fullName>
    </submittedName>
</protein>
<keyword evidence="16" id="KW-1185">Reference proteome</keyword>
<keyword evidence="10" id="KW-1071">Ligand-gated ion channel</keyword>
<dbReference type="GO" id="GO:0015276">
    <property type="term" value="F:ligand-gated monoatomic ion channel activity"/>
    <property type="evidence" value="ECO:0007669"/>
    <property type="project" value="InterPro"/>
</dbReference>
<name>A0A1J1HVG1_9DIPT</name>
<evidence type="ECO:0000313" key="15">
    <source>
        <dbReference type="EMBL" id="CRK92013.1"/>
    </source>
</evidence>
<dbReference type="Pfam" id="PF24061">
    <property type="entry name" value="LBD_receptor"/>
    <property type="match status" value="1"/>
</dbReference>
<evidence type="ECO:0000256" key="5">
    <source>
        <dbReference type="ARBA" id="ARBA00022989"/>
    </source>
</evidence>
<evidence type="ECO:0000256" key="1">
    <source>
        <dbReference type="ARBA" id="ARBA00004651"/>
    </source>
</evidence>
<dbReference type="InterPro" id="IPR019594">
    <property type="entry name" value="Glu/Gly-bd"/>
</dbReference>
<comment type="subcellular location">
    <subcellularLocation>
        <location evidence="1">Cell membrane</location>
        <topology evidence="1">Multi-pass membrane protein</topology>
    </subcellularLocation>
</comment>
<feature type="transmembrane region" description="Helical" evidence="12">
    <location>
        <begin position="289"/>
        <end position="310"/>
    </location>
</feature>
<evidence type="ECO:0000256" key="2">
    <source>
        <dbReference type="ARBA" id="ARBA00022448"/>
    </source>
</evidence>
<evidence type="ECO:0000256" key="4">
    <source>
        <dbReference type="ARBA" id="ARBA00022692"/>
    </source>
</evidence>
<keyword evidence="2" id="KW-0813">Transport</keyword>
<dbReference type="EMBL" id="CVRI01000021">
    <property type="protein sequence ID" value="CRK92013.1"/>
    <property type="molecule type" value="Genomic_DNA"/>
</dbReference>
<evidence type="ECO:0000259" key="14">
    <source>
        <dbReference type="Pfam" id="PF24061"/>
    </source>
</evidence>
<proteinExistence type="predicted"/>
<dbReference type="SUPFAM" id="SSF53850">
    <property type="entry name" value="Periplasmic binding protein-like II"/>
    <property type="match status" value="1"/>
</dbReference>
<dbReference type="Pfam" id="PF10613">
    <property type="entry name" value="Lig_chan-Glu_bd"/>
    <property type="match status" value="1"/>
</dbReference>
<keyword evidence="11" id="KW-0407">Ion channel</keyword>
<reference evidence="15 16" key="1">
    <citation type="submission" date="2015-04" db="EMBL/GenBank/DDBJ databases">
        <authorList>
            <person name="Syromyatnikov M.Y."/>
            <person name="Popov V.N."/>
        </authorList>
    </citation>
    <scope>NUCLEOTIDE SEQUENCE [LARGE SCALE GENOMIC DNA]</scope>
</reference>
<keyword evidence="4 12" id="KW-0812">Transmembrane</keyword>
<feature type="transmembrane region" description="Helical" evidence="12">
    <location>
        <begin position="344"/>
        <end position="364"/>
    </location>
</feature>